<accession>A0ACB0KX01</accession>
<keyword evidence="2" id="KW-1185">Reference proteome</keyword>
<comment type="caution">
    <text evidence="1">The sequence shown here is derived from an EMBL/GenBank/DDBJ whole genome shotgun (WGS) entry which is preliminary data.</text>
</comment>
<name>A0ACB0KX01_TRIPR</name>
<organism evidence="1 2">
    <name type="scientific">Trifolium pratense</name>
    <name type="common">Red clover</name>
    <dbReference type="NCBI Taxonomy" id="57577"/>
    <lineage>
        <taxon>Eukaryota</taxon>
        <taxon>Viridiplantae</taxon>
        <taxon>Streptophyta</taxon>
        <taxon>Embryophyta</taxon>
        <taxon>Tracheophyta</taxon>
        <taxon>Spermatophyta</taxon>
        <taxon>Magnoliopsida</taxon>
        <taxon>eudicotyledons</taxon>
        <taxon>Gunneridae</taxon>
        <taxon>Pentapetalae</taxon>
        <taxon>rosids</taxon>
        <taxon>fabids</taxon>
        <taxon>Fabales</taxon>
        <taxon>Fabaceae</taxon>
        <taxon>Papilionoideae</taxon>
        <taxon>50 kb inversion clade</taxon>
        <taxon>NPAAA clade</taxon>
        <taxon>Hologalegina</taxon>
        <taxon>IRL clade</taxon>
        <taxon>Trifolieae</taxon>
        <taxon>Trifolium</taxon>
    </lineage>
</organism>
<dbReference type="Proteomes" id="UP001177021">
    <property type="component" value="Unassembled WGS sequence"/>
</dbReference>
<gene>
    <name evidence="1" type="ORF">MILVUS5_LOCUS27354</name>
</gene>
<evidence type="ECO:0000313" key="1">
    <source>
        <dbReference type="EMBL" id="CAJ2661684.1"/>
    </source>
</evidence>
<reference evidence="1" key="1">
    <citation type="submission" date="2023-10" db="EMBL/GenBank/DDBJ databases">
        <authorList>
            <person name="Rodriguez Cubillos JULIANA M."/>
            <person name="De Vega J."/>
        </authorList>
    </citation>
    <scope>NUCLEOTIDE SEQUENCE</scope>
</reference>
<protein>
    <submittedName>
        <fullName evidence="1">Uncharacterized protein</fullName>
    </submittedName>
</protein>
<dbReference type="EMBL" id="CASHSV030000409">
    <property type="protein sequence ID" value="CAJ2661684.1"/>
    <property type="molecule type" value="Genomic_DNA"/>
</dbReference>
<sequence>MDFYREFPYPTAKDFEVIKCYLDAEVEFMPKANFYNDDQNILIRRNAVSMIAKLTTKEFMDWFDPDAYVPYIAMNYFDRFVSHFGMKRVMKNLGIKSVMVMKTELVILQALKWRMKPVTPDCFLNSYYPCFKDFGGFNRRSINEIIVQAQGEHTFVDFMPSQIALSALLAASKLAYPLHKEKIERIKSNDKVKDCAKKMIDLCRRMNIRIDTPGSLQMIDGTVVDMKKLDIGKMKTSQLQVQEEPEKLYDKTPKKPLNFELKWVQPQ</sequence>
<evidence type="ECO:0000313" key="2">
    <source>
        <dbReference type="Proteomes" id="UP001177021"/>
    </source>
</evidence>
<proteinExistence type="predicted"/>